<comment type="caution">
    <text evidence="6">The sequence shown here is derived from an EMBL/GenBank/DDBJ whole genome shotgun (WGS) entry which is preliminary data.</text>
</comment>
<dbReference type="GO" id="GO:0016567">
    <property type="term" value="P:protein ubiquitination"/>
    <property type="evidence" value="ECO:0007669"/>
    <property type="project" value="TreeGrafter"/>
</dbReference>
<keyword evidence="1" id="KW-0479">Metal-binding</keyword>
<gene>
    <name evidence="6" type="ORF">Ctob_002516</name>
</gene>
<dbReference type="PROSITE" id="PS50089">
    <property type="entry name" value="ZF_RING_2"/>
    <property type="match status" value="1"/>
</dbReference>
<dbReference type="PANTHER" id="PTHR45969:SF69">
    <property type="entry name" value="FINGER DOMAIN PROTEIN, PUTATIVE (AFU_ORTHOLOGUE AFUA_3G12190)-RELATED"/>
    <property type="match status" value="1"/>
</dbReference>
<evidence type="ECO:0000256" key="1">
    <source>
        <dbReference type="ARBA" id="ARBA00022723"/>
    </source>
</evidence>
<keyword evidence="3" id="KW-0862">Zinc</keyword>
<dbReference type="Proteomes" id="UP000037460">
    <property type="component" value="Unassembled WGS sequence"/>
</dbReference>
<evidence type="ECO:0000313" key="6">
    <source>
        <dbReference type="EMBL" id="KOO23554.1"/>
    </source>
</evidence>
<evidence type="ECO:0000256" key="3">
    <source>
        <dbReference type="ARBA" id="ARBA00022833"/>
    </source>
</evidence>
<proteinExistence type="predicted"/>
<evidence type="ECO:0000259" key="5">
    <source>
        <dbReference type="PROSITE" id="PS50089"/>
    </source>
</evidence>
<evidence type="ECO:0000313" key="7">
    <source>
        <dbReference type="Proteomes" id="UP000037460"/>
    </source>
</evidence>
<keyword evidence="2 4" id="KW-0863">Zinc-finger</keyword>
<dbReference type="SMART" id="SM00184">
    <property type="entry name" value="RING"/>
    <property type="match status" value="1"/>
</dbReference>
<evidence type="ECO:0000256" key="4">
    <source>
        <dbReference type="PROSITE-ProRule" id="PRU00175"/>
    </source>
</evidence>
<dbReference type="InterPro" id="IPR013083">
    <property type="entry name" value="Znf_RING/FYVE/PHD"/>
</dbReference>
<feature type="domain" description="RING-type" evidence="5">
    <location>
        <begin position="166"/>
        <end position="214"/>
    </location>
</feature>
<dbReference type="GO" id="GO:0008270">
    <property type="term" value="F:zinc ion binding"/>
    <property type="evidence" value="ECO:0007669"/>
    <property type="project" value="UniProtKB-KW"/>
</dbReference>
<dbReference type="SUPFAM" id="SSF57850">
    <property type="entry name" value="RING/U-box"/>
    <property type="match status" value="1"/>
</dbReference>
<dbReference type="OrthoDB" id="9984778at2759"/>
<dbReference type="AlphaFoldDB" id="A0A0M0JAD8"/>
<sequence>MGFSLAAARAALEVHSTVDAAVEALLPAASQGRESVGSHATPPPPPLAAVVASRGPAATAAEWGGGLGDVLRPPAPARSSLLAEAARARNASRRLPAAPPELPQDEYYELMQMHLRDNVESAPAQKAWQQDWRCVLKLFKTVHPPSHARRVVVGSGSELTDEDEVCSICIEPLHAAVTGLGGSPVCALPCKHIFHRKCLTECVKRGHWTCPNCRDDLRLRLGTE</sequence>
<dbReference type="CDD" id="cd16448">
    <property type="entry name" value="RING-H2"/>
    <property type="match status" value="1"/>
</dbReference>
<organism evidence="6 7">
    <name type="scientific">Chrysochromulina tobinii</name>
    <dbReference type="NCBI Taxonomy" id="1460289"/>
    <lineage>
        <taxon>Eukaryota</taxon>
        <taxon>Haptista</taxon>
        <taxon>Haptophyta</taxon>
        <taxon>Prymnesiophyceae</taxon>
        <taxon>Prymnesiales</taxon>
        <taxon>Chrysochromulinaceae</taxon>
        <taxon>Chrysochromulina</taxon>
    </lineage>
</organism>
<protein>
    <recommendedName>
        <fullName evidence="5">RING-type domain-containing protein</fullName>
    </recommendedName>
</protein>
<dbReference type="Gene3D" id="3.30.40.10">
    <property type="entry name" value="Zinc/RING finger domain, C3HC4 (zinc finger)"/>
    <property type="match status" value="1"/>
</dbReference>
<dbReference type="PANTHER" id="PTHR45969">
    <property type="entry name" value="RING ZINC FINGER PROTEIN-RELATED"/>
    <property type="match status" value="1"/>
</dbReference>
<dbReference type="Pfam" id="PF13639">
    <property type="entry name" value="zf-RING_2"/>
    <property type="match status" value="1"/>
</dbReference>
<dbReference type="GO" id="GO:0061630">
    <property type="term" value="F:ubiquitin protein ligase activity"/>
    <property type="evidence" value="ECO:0007669"/>
    <property type="project" value="TreeGrafter"/>
</dbReference>
<dbReference type="EMBL" id="JWZX01003181">
    <property type="protein sequence ID" value="KOO23554.1"/>
    <property type="molecule type" value="Genomic_DNA"/>
</dbReference>
<keyword evidence="7" id="KW-1185">Reference proteome</keyword>
<name>A0A0M0JAD8_9EUKA</name>
<reference evidence="7" key="1">
    <citation type="journal article" date="2015" name="PLoS Genet.">
        <title>Genome Sequence and Transcriptome Analyses of Chrysochromulina tobin: Metabolic Tools for Enhanced Algal Fitness in the Prominent Order Prymnesiales (Haptophyceae).</title>
        <authorList>
            <person name="Hovde B.T."/>
            <person name="Deodato C.R."/>
            <person name="Hunsperger H.M."/>
            <person name="Ryken S.A."/>
            <person name="Yost W."/>
            <person name="Jha R.K."/>
            <person name="Patterson J."/>
            <person name="Monnat R.J. Jr."/>
            <person name="Barlow S.B."/>
            <person name="Starkenburg S.R."/>
            <person name="Cattolico R.A."/>
        </authorList>
    </citation>
    <scope>NUCLEOTIDE SEQUENCE</scope>
    <source>
        <strain evidence="7">CCMP291</strain>
    </source>
</reference>
<dbReference type="InterPro" id="IPR001841">
    <property type="entry name" value="Znf_RING"/>
</dbReference>
<evidence type="ECO:0000256" key="2">
    <source>
        <dbReference type="ARBA" id="ARBA00022771"/>
    </source>
</evidence>
<accession>A0A0M0JAD8</accession>